<dbReference type="Pfam" id="PF04977">
    <property type="entry name" value="DivIC"/>
    <property type="match status" value="1"/>
</dbReference>
<reference evidence="4" key="1">
    <citation type="submission" date="2024-05" db="EMBL/GenBank/DDBJ databases">
        <title>Draft genome assemblies of 36 bacteria isolated from hibernating arctic ground squirrels.</title>
        <authorList>
            <person name="McKee H."/>
            <person name="Mullen L."/>
            <person name="Drown D.M."/>
            <person name="Duddleston K.N."/>
        </authorList>
    </citation>
    <scope>NUCLEOTIDE SEQUENCE</scope>
    <source>
        <strain evidence="4">AR004</strain>
    </source>
</reference>
<evidence type="ECO:0000256" key="2">
    <source>
        <dbReference type="SAM" id="MobiDB-lite"/>
    </source>
</evidence>
<feature type="compositionally biased region" description="Low complexity" evidence="2">
    <location>
        <begin position="58"/>
        <end position="72"/>
    </location>
</feature>
<sequence length="239" mass="25065">MTPRRPTPARPRARSEARPAPRTTARSTGPGRLSEAGDAVRPRRVERPERSDGPERPSAAFERGSARAAAAEPVPTPMALRLGGPEGPALPVRLLALTAVIILALVVVLPTLNHYLAQRARYDAVAHQIDAARATATALEQEAAQWQDEAYVRSQARERLSYVMPGERSYVVVGADEARADADARAAAKEETRAPWYDALTESAAVAGGASPAPTPTVTPSASPSASSAPAPSASEAAK</sequence>
<keyword evidence="3" id="KW-0472">Membrane</keyword>
<dbReference type="RefSeq" id="WP_366180461.1">
    <property type="nucleotide sequence ID" value="NZ_CP159989.1"/>
</dbReference>
<keyword evidence="1" id="KW-0175">Coiled coil</keyword>
<evidence type="ECO:0000256" key="1">
    <source>
        <dbReference type="SAM" id="Coils"/>
    </source>
</evidence>
<name>A0AAU8N0C7_9ACTO</name>
<evidence type="ECO:0000313" key="4">
    <source>
        <dbReference type="EMBL" id="XCP82216.1"/>
    </source>
</evidence>
<organism evidence="4">
    <name type="scientific">Actinomyces timonensis</name>
    <dbReference type="NCBI Taxonomy" id="1288391"/>
    <lineage>
        <taxon>Bacteria</taxon>
        <taxon>Bacillati</taxon>
        <taxon>Actinomycetota</taxon>
        <taxon>Actinomycetes</taxon>
        <taxon>Actinomycetales</taxon>
        <taxon>Actinomycetaceae</taxon>
        <taxon>Actinomyces</taxon>
    </lineage>
</organism>
<feature type="compositionally biased region" description="Basic and acidic residues" evidence="2">
    <location>
        <begin position="38"/>
        <end position="55"/>
    </location>
</feature>
<keyword evidence="3" id="KW-1133">Transmembrane helix</keyword>
<feature type="transmembrane region" description="Helical" evidence="3">
    <location>
        <begin position="90"/>
        <end position="112"/>
    </location>
</feature>
<proteinExistence type="predicted"/>
<dbReference type="EMBL" id="CP159989">
    <property type="protein sequence ID" value="XCP82216.1"/>
    <property type="molecule type" value="Genomic_DNA"/>
</dbReference>
<evidence type="ECO:0000256" key="3">
    <source>
        <dbReference type="SAM" id="Phobius"/>
    </source>
</evidence>
<protein>
    <submittedName>
        <fullName evidence="4">Septum formation initiator family protein</fullName>
    </submittedName>
</protein>
<feature type="coiled-coil region" evidence="1">
    <location>
        <begin position="122"/>
        <end position="149"/>
    </location>
</feature>
<accession>A0AAU8N0C7</accession>
<dbReference type="AlphaFoldDB" id="A0AAU8N0C7"/>
<keyword evidence="3" id="KW-0812">Transmembrane</keyword>
<gene>
    <name evidence="4" type="ORF">ABXS69_09755</name>
</gene>
<feature type="region of interest" description="Disordered" evidence="2">
    <location>
        <begin position="206"/>
        <end position="239"/>
    </location>
</feature>
<dbReference type="InterPro" id="IPR007060">
    <property type="entry name" value="FtsL/DivIC"/>
</dbReference>
<feature type="region of interest" description="Disordered" evidence="2">
    <location>
        <begin position="1"/>
        <end position="72"/>
    </location>
</feature>